<evidence type="ECO:0000313" key="13">
    <source>
        <dbReference type="EMBL" id="MBB5874168.1"/>
    </source>
</evidence>
<keyword evidence="14" id="KW-1185">Reference proteome</keyword>
<dbReference type="EC" id="2.7.13.3" evidence="3"/>
<dbReference type="PROSITE" id="PS50109">
    <property type="entry name" value="HIS_KIN"/>
    <property type="match status" value="1"/>
</dbReference>
<keyword evidence="6" id="KW-0547">Nucleotide-binding</keyword>
<keyword evidence="9" id="KW-0902">Two-component regulatory system</keyword>
<evidence type="ECO:0000256" key="8">
    <source>
        <dbReference type="ARBA" id="ARBA00022840"/>
    </source>
</evidence>
<dbReference type="PRINTS" id="PR00344">
    <property type="entry name" value="BCTRLSENSOR"/>
</dbReference>
<evidence type="ECO:0000259" key="12">
    <source>
        <dbReference type="PROSITE" id="PS50109"/>
    </source>
</evidence>
<dbReference type="SUPFAM" id="SSF47384">
    <property type="entry name" value="Homodimeric domain of signal transducing histidine kinase"/>
    <property type="match status" value="1"/>
</dbReference>
<organism evidence="13 14">
    <name type="scientific">Allocatelliglobosispora scoriae</name>
    <dbReference type="NCBI Taxonomy" id="643052"/>
    <lineage>
        <taxon>Bacteria</taxon>
        <taxon>Bacillati</taxon>
        <taxon>Actinomycetota</taxon>
        <taxon>Actinomycetes</taxon>
        <taxon>Micromonosporales</taxon>
        <taxon>Micromonosporaceae</taxon>
        <taxon>Allocatelliglobosispora</taxon>
    </lineage>
</organism>
<dbReference type="SMART" id="SM00387">
    <property type="entry name" value="HATPase_c"/>
    <property type="match status" value="1"/>
</dbReference>
<proteinExistence type="predicted"/>
<evidence type="ECO:0000313" key="14">
    <source>
        <dbReference type="Proteomes" id="UP000587527"/>
    </source>
</evidence>
<dbReference type="RefSeq" id="WP_184846076.1">
    <property type="nucleotide sequence ID" value="NZ_JACHMN010000003.1"/>
</dbReference>
<comment type="subcellular location">
    <subcellularLocation>
        <location evidence="2">Cell membrane</location>
    </subcellularLocation>
</comment>
<dbReference type="PANTHER" id="PTHR42878">
    <property type="entry name" value="TWO-COMPONENT HISTIDINE KINASE"/>
    <property type="match status" value="1"/>
</dbReference>
<dbReference type="GO" id="GO:0007234">
    <property type="term" value="P:osmosensory signaling via phosphorelay pathway"/>
    <property type="evidence" value="ECO:0007669"/>
    <property type="project" value="TreeGrafter"/>
</dbReference>
<dbReference type="InterPro" id="IPR050351">
    <property type="entry name" value="BphY/WalK/GraS-like"/>
</dbReference>
<dbReference type="GO" id="GO:0005886">
    <property type="term" value="C:plasma membrane"/>
    <property type="evidence" value="ECO:0007669"/>
    <property type="project" value="UniProtKB-SubCell"/>
</dbReference>
<dbReference type="CDD" id="cd00075">
    <property type="entry name" value="HATPase"/>
    <property type="match status" value="1"/>
</dbReference>
<dbReference type="GO" id="GO:0030295">
    <property type="term" value="F:protein kinase activator activity"/>
    <property type="evidence" value="ECO:0007669"/>
    <property type="project" value="TreeGrafter"/>
</dbReference>
<dbReference type="InterPro" id="IPR004358">
    <property type="entry name" value="Sig_transdc_His_kin-like_C"/>
</dbReference>
<evidence type="ECO:0000256" key="9">
    <source>
        <dbReference type="ARBA" id="ARBA00023012"/>
    </source>
</evidence>
<keyword evidence="8" id="KW-0067">ATP-binding</keyword>
<comment type="catalytic activity">
    <reaction evidence="1">
        <text>ATP + protein L-histidine = ADP + protein N-phospho-L-histidine.</text>
        <dbReference type="EC" id="2.7.13.3"/>
    </reaction>
</comment>
<keyword evidence="11" id="KW-0812">Transmembrane</keyword>
<feature type="domain" description="Histidine kinase" evidence="12">
    <location>
        <begin position="53"/>
        <end position="268"/>
    </location>
</feature>
<dbReference type="Gene3D" id="3.30.565.10">
    <property type="entry name" value="Histidine kinase-like ATPase, C-terminal domain"/>
    <property type="match status" value="1"/>
</dbReference>
<evidence type="ECO:0000256" key="2">
    <source>
        <dbReference type="ARBA" id="ARBA00004236"/>
    </source>
</evidence>
<evidence type="ECO:0000256" key="11">
    <source>
        <dbReference type="SAM" id="Phobius"/>
    </source>
</evidence>
<feature type="transmembrane region" description="Helical" evidence="11">
    <location>
        <begin position="6"/>
        <end position="24"/>
    </location>
</feature>
<reference evidence="13 14" key="1">
    <citation type="submission" date="2020-08" db="EMBL/GenBank/DDBJ databases">
        <title>Sequencing the genomes of 1000 actinobacteria strains.</title>
        <authorList>
            <person name="Klenk H.-P."/>
        </authorList>
    </citation>
    <scope>NUCLEOTIDE SEQUENCE [LARGE SCALE GENOMIC DNA]</scope>
    <source>
        <strain evidence="13 14">DSM 45362</strain>
    </source>
</reference>
<dbReference type="Gene3D" id="1.10.287.130">
    <property type="match status" value="1"/>
</dbReference>
<dbReference type="FunFam" id="3.30.565.10:FF:000006">
    <property type="entry name" value="Sensor histidine kinase WalK"/>
    <property type="match status" value="1"/>
</dbReference>
<sequence length="268" mass="28868">MDAGWVVLASALGGGLIGGAAVYWRMRRDNAAMAQQLSSVEQLVERRADQINALSHELRTPLSMIKGAVDLLREGMPGPLTRSQERLLQVAGHQSTQVIDLCESLLIQAKIEAGLFAPRLEKVDVSVVVRDVVTAMRSLCEQRDQRISLDLPQVMPRIPGDPMLLAQALTNLLSNASRFTTTGGSITVRVMVIDSGVAVYVTDDGAGMTTAERHRLFQRFGTGRPLADGTGLGLVITKTIIELHGGEIMVHTASTKGTTFLFTLPRGA</sequence>
<dbReference type="GO" id="GO:0005524">
    <property type="term" value="F:ATP binding"/>
    <property type="evidence" value="ECO:0007669"/>
    <property type="project" value="UniProtKB-KW"/>
</dbReference>
<dbReference type="Proteomes" id="UP000587527">
    <property type="component" value="Unassembled WGS sequence"/>
</dbReference>
<name>A0A841C326_9ACTN</name>
<evidence type="ECO:0000256" key="10">
    <source>
        <dbReference type="ARBA" id="ARBA00039401"/>
    </source>
</evidence>
<dbReference type="InterPro" id="IPR005467">
    <property type="entry name" value="His_kinase_dom"/>
</dbReference>
<dbReference type="Pfam" id="PF00512">
    <property type="entry name" value="HisKA"/>
    <property type="match status" value="1"/>
</dbReference>
<gene>
    <name evidence="13" type="ORF">F4553_007602</name>
</gene>
<dbReference type="EMBL" id="JACHMN010000003">
    <property type="protein sequence ID" value="MBB5874168.1"/>
    <property type="molecule type" value="Genomic_DNA"/>
</dbReference>
<keyword evidence="11" id="KW-1133">Transmembrane helix</keyword>
<dbReference type="InterPro" id="IPR036890">
    <property type="entry name" value="HATPase_C_sf"/>
</dbReference>
<dbReference type="PANTHER" id="PTHR42878:SF7">
    <property type="entry name" value="SENSOR HISTIDINE KINASE GLRK"/>
    <property type="match status" value="1"/>
</dbReference>
<keyword evidence="4" id="KW-0597">Phosphoprotein</keyword>
<evidence type="ECO:0000256" key="5">
    <source>
        <dbReference type="ARBA" id="ARBA00022679"/>
    </source>
</evidence>
<comment type="caution">
    <text evidence="13">The sequence shown here is derived from an EMBL/GenBank/DDBJ whole genome shotgun (WGS) entry which is preliminary data.</text>
</comment>
<accession>A0A841C326</accession>
<keyword evidence="11" id="KW-0472">Membrane</keyword>
<dbReference type="CDD" id="cd00082">
    <property type="entry name" value="HisKA"/>
    <property type="match status" value="1"/>
</dbReference>
<dbReference type="InterPro" id="IPR003594">
    <property type="entry name" value="HATPase_dom"/>
</dbReference>
<dbReference type="GO" id="GO:0000156">
    <property type="term" value="F:phosphorelay response regulator activity"/>
    <property type="evidence" value="ECO:0007669"/>
    <property type="project" value="TreeGrafter"/>
</dbReference>
<dbReference type="SMART" id="SM00388">
    <property type="entry name" value="HisKA"/>
    <property type="match status" value="1"/>
</dbReference>
<dbReference type="AlphaFoldDB" id="A0A841C326"/>
<evidence type="ECO:0000256" key="1">
    <source>
        <dbReference type="ARBA" id="ARBA00000085"/>
    </source>
</evidence>
<keyword evidence="7 13" id="KW-0418">Kinase</keyword>
<protein>
    <recommendedName>
        <fullName evidence="10">Sensor-like histidine kinase SenX3</fullName>
        <ecNumber evidence="3">2.7.13.3</ecNumber>
    </recommendedName>
</protein>
<evidence type="ECO:0000256" key="4">
    <source>
        <dbReference type="ARBA" id="ARBA00022553"/>
    </source>
</evidence>
<dbReference type="Pfam" id="PF02518">
    <property type="entry name" value="HATPase_c"/>
    <property type="match status" value="1"/>
</dbReference>
<dbReference type="GO" id="GO:0000155">
    <property type="term" value="F:phosphorelay sensor kinase activity"/>
    <property type="evidence" value="ECO:0007669"/>
    <property type="project" value="InterPro"/>
</dbReference>
<evidence type="ECO:0000256" key="6">
    <source>
        <dbReference type="ARBA" id="ARBA00022741"/>
    </source>
</evidence>
<evidence type="ECO:0000256" key="7">
    <source>
        <dbReference type="ARBA" id="ARBA00022777"/>
    </source>
</evidence>
<dbReference type="InterPro" id="IPR036097">
    <property type="entry name" value="HisK_dim/P_sf"/>
</dbReference>
<keyword evidence="5" id="KW-0808">Transferase</keyword>
<dbReference type="SUPFAM" id="SSF55874">
    <property type="entry name" value="ATPase domain of HSP90 chaperone/DNA topoisomerase II/histidine kinase"/>
    <property type="match status" value="1"/>
</dbReference>
<evidence type="ECO:0000256" key="3">
    <source>
        <dbReference type="ARBA" id="ARBA00012438"/>
    </source>
</evidence>
<dbReference type="InterPro" id="IPR003661">
    <property type="entry name" value="HisK_dim/P_dom"/>
</dbReference>